<evidence type="ECO:0000313" key="3">
    <source>
        <dbReference type="Proteomes" id="UP000001982"/>
    </source>
</evidence>
<dbReference type="Proteomes" id="UP000001982">
    <property type="component" value="Chromosome"/>
</dbReference>
<name>Q12R95_SHEDO</name>
<organism evidence="2 3">
    <name type="scientific">Shewanella denitrificans (strain OS217 / ATCC BAA-1090 / DSM 15013)</name>
    <dbReference type="NCBI Taxonomy" id="318161"/>
    <lineage>
        <taxon>Bacteria</taxon>
        <taxon>Pseudomonadati</taxon>
        <taxon>Pseudomonadota</taxon>
        <taxon>Gammaproteobacteria</taxon>
        <taxon>Alteromonadales</taxon>
        <taxon>Shewanellaceae</taxon>
        <taxon>Shewanella</taxon>
    </lineage>
</organism>
<protein>
    <recommendedName>
        <fullName evidence="1">Knr4/Smi1-like domain-containing protein</fullName>
    </recommendedName>
</protein>
<dbReference type="Pfam" id="PF14567">
    <property type="entry name" value="SUKH_5"/>
    <property type="match status" value="1"/>
</dbReference>
<dbReference type="InterPro" id="IPR018958">
    <property type="entry name" value="Knr4/Smi1-like_dom"/>
</dbReference>
<evidence type="ECO:0000259" key="1">
    <source>
        <dbReference type="SMART" id="SM00860"/>
    </source>
</evidence>
<dbReference type="RefSeq" id="WP_011495196.1">
    <property type="nucleotide sequence ID" value="NC_007954.1"/>
</dbReference>
<proteinExistence type="predicted"/>
<gene>
    <name evidence="2" type="ordered locus">Sden_0741</name>
</gene>
<dbReference type="Gene3D" id="3.40.1580.10">
    <property type="entry name" value="SMI1/KNR4-like"/>
    <property type="match status" value="1"/>
</dbReference>
<dbReference type="SUPFAM" id="SSF160631">
    <property type="entry name" value="SMI1/KNR4-like"/>
    <property type="match status" value="1"/>
</dbReference>
<dbReference type="eggNOG" id="ENOG503190S">
    <property type="taxonomic scope" value="Bacteria"/>
</dbReference>
<dbReference type="OrthoDB" id="8456590at2"/>
<dbReference type="EMBL" id="CP000302">
    <property type="protein sequence ID" value="ABE54031.1"/>
    <property type="molecule type" value="Genomic_DNA"/>
</dbReference>
<feature type="domain" description="Knr4/Smi1-like" evidence="1">
    <location>
        <begin position="21"/>
        <end position="128"/>
    </location>
</feature>
<dbReference type="SMART" id="SM00860">
    <property type="entry name" value="SMI1_KNR4"/>
    <property type="match status" value="1"/>
</dbReference>
<dbReference type="STRING" id="318161.Sden_0741"/>
<dbReference type="KEGG" id="sdn:Sden_0741"/>
<dbReference type="AlphaFoldDB" id="Q12R95"/>
<dbReference type="InterPro" id="IPR037883">
    <property type="entry name" value="Knr4/Smi1-like_sf"/>
</dbReference>
<accession>Q12R95</accession>
<reference evidence="2 3" key="1">
    <citation type="submission" date="2006-03" db="EMBL/GenBank/DDBJ databases">
        <title>Complete sequence of Shewanella denitrificans OS217.</title>
        <authorList>
            <consortium name="US DOE Joint Genome Institute"/>
            <person name="Copeland A."/>
            <person name="Lucas S."/>
            <person name="Lapidus A."/>
            <person name="Barry K."/>
            <person name="Detter J.C."/>
            <person name="Glavina del Rio T."/>
            <person name="Hammon N."/>
            <person name="Israni S."/>
            <person name="Dalin E."/>
            <person name="Tice H."/>
            <person name="Pitluck S."/>
            <person name="Brettin T."/>
            <person name="Bruce D."/>
            <person name="Han C."/>
            <person name="Tapia R."/>
            <person name="Gilna P."/>
            <person name="Kiss H."/>
            <person name="Schmutz J."/>
            <person name="Larimer F."/>
            <person name="Land M."/>
            <person name="Hauser L."/>
            <person name="Kyrpides N."/>
            <person name="Lykidis A."/>
            <person name="Richardson P."/>
        </authorList>
    </citation>
    <scope>NUCLEOTIDE SEQUENCE [LARGE SCALE GENOMIC DNA]</scope>
    <source>
        <strain evidence="3">OS217 / ATCC BAA-1090 / DSM 15013</strain>
    </source>
</reference>
<keyword evidence="3" id="KW-1185">Reference proteome</keyword>
<sequence>MHELIEQLQALNEPVPVPLELASFEQLVEVEEQILISLPRELKVYLMEASDVVYGHIEPVTASDPQSHTYLPEVTCYAWSIGLPRELIAICQQGDNFYCIDQDGQVHFWKNGRFVGEVFESFWHWVDRVWLNN</sequence>
<evidence type="ECO:0000313" key="2">
    <source>
        <dbReference type="EMBL" id="ABE54031.1"/>
    </source>
</evidence>
<dbReference type="HOGENOM" id="CLU_152555_0_0_6"/>